<reference evidence="2" key="1">
    <citation type="journal article" date="2023" name="Hortic. Res.">
        <title>A chromosome-level phased genome enabling allele-level studies in sweet orange: a case study on citrus Huanglongbing tolerance.</title>
        <authorList>
            <person name="Wu B."/>
            <person name="Yu Q."/>
            <person name="Deng Z."/>
            <person name="Duan Y."/>
            <person name="Luo F."/>
            <person name="Gmitter F. Jr."/>
        </authorList>
    </citation>
    <scope>NUCLEOTIDE SEQUENCE [LARGE SCALE GENOMIC DNA]</scope>
    <source>
        <strain evidence="2">cv. Valencia</strain>
    </source>
</reference>
<evidence type="ECO:0000313" key="2">
    <source>
        <dbReference type="Proteomes" id="UP000829398"/>
    </source>
</evidence>
<organism evidence="1 2">
    <name type="scientific">Citrus sinensis</name>
    <name type="common">Sweet orange</name>
    <name type="synonym">Citrus aurantium var. sinensis</name>
    <dbReference type="NCBI Taxonomy" id="2711"/>
    <lineage>
        <taxon>Eukaryota</taxon>
        <taxon>Viridiplantae</taxon>
        <taxon>Streptophyta</taxon>
        <taxon>Embryophyta</taxon>
        <taxon>Tracheophyta</taxon>
        <taxon>Spermatophyta</taxon>
        <taxon>Magnoliopsida</taxon>
        <taxon>eudicotyledons</taxon>
        <taxon>Gunneridae</taxon>
        <taxon>Pentapetalae</taxon>
        <taxon>rosids</taxon>
        <taxon>malvids</taxon>
        <taxon>Sapindales</taxon>
        <taxon>Rutaceae</taxon>
        <taxon>Aurantioideae</taxon>
        <taxon>Citrus</taxon>
    </lineage>
</organism>
<dbReference type="Proteomes" id="UP000829398">
    <property type="component" value="Chromosome 1"/>
</dbReference>
<protein>
    <submittedName>
        <fullName evidence="1">DDE Tnp4 domain-containing protein</fullName>
    </submittedName>
</protein>
<name>A0ACB8NWQ1_CITSI</name>
<evidence type="ECO:0000313" key="1">
    <source>
        <dbReference type="EMBL" id="KAH9802470.1"/>
    </source>
</evidence>
<sequence length="341" mass="40946">MCALLCLPIFTYLMNGGWNVQIGYIEFNQQLSHLHVLVFESDVKCLSQLRKDRQTFFKLCKLLWVVMFLSILVYHMKNGVVGFNIKRFRRTVSKCFQEYLKAMIRCQKEFRKKHELIMEDLTEPKWKWFTNFTFQRPNKLRYRTRKNENTINVLGFVPKICNLHVLLGEEGSTYDMHVLRDALTRRNGLKVPHGYYYLVDAGYTNRMDFLSPYRGECYYLSEFRDGQQPHMPKEFFNMKHSSACIVIKQCFGILKKRWAILRSPVFYDIVTQRHIIFVCCMLHNFIRKEMLINVMEEEIDNDGIRDNVDETQFIESIELSNEWIIWRDNLAQEMWNIRNDS</sequence>
<comment type="caution">
    <text evidence="1">The sequence shown here is derived from an EMBL/GenBank/DDBJ whole genome shotgun (WGS) entry which is preliminary data.</text>
</comment>
<dbReference type="EMBL" id="CM039170">
    <property type="protein sequence ID" value="KAH9802470.1"/>
    <property type="molecule type" value="Genomic_DNA"/>
</dbReference>
<proteinExistence type="predicted"/>
<keyword evidence="2" id="KW-1185">Reference proteome</keyword>
<gene>
    <name evidence="1" type="ORF">KPL71_001400</name>
</gene>
<accession>A0ACB8NWQ1</accession>